<dbReference type="InterPro" id="IPR008948">
    <property type="entry name" value="L-Aspartase-like"/>
</dbReference>
<accession>A0ABP6ZM18</accession>
<dbReference type="PANTHER" id="PTHR43172">
    <property type="entry name" value="ADENYLOSUCCINATE LYASE"/>
    <property type="match status" value="1"/>
</dbReference>
<organism evidence="4 5">
    <name type="scientific">Kineosporia mesophila</name>
    <dbReference type="NCBI Taxonomy" id="566012"/>
    <lineage>
        <taxon>Bacteria</taxon>
        <taxon>Bacillati</taxon>
        <taxon>Actinomycetota</taxon>
        <taxon>Actinomycetes</taxon>
        <taxon>Kineosporiales</taxon>
        <taxon>Kineosporiaceae</taxon>
        <taxon>Kineosporia</taxon>
    </lineage>
</organism>
<name>A0ABP6ZM18_9ACTN</name>
<sequence>MADLVLEASHRVHGLLDPPLPVSLGGAAGTLAGYLEYARLEGGDPGEGYARTLVDAFAKETGLSPVVLPWHALRVPIADLASALAFTTGALAKIAVDVLAMTRTEVGEVSEPGRPGRGASSAMPHKRNPVLSTLIRSAALQFPALAGALTQCLITEDERSGGVWHAEWSLLRECLRLTGGAAHTAVELAQGLRVNDTRMAMNLELTATQITSERLGVVLAPVLGRGEARDLLTRVCADAESSTGGSRALPRRLHDVPAVGARFSLEELERLCRPGDYIGLAGELVDDALGGPYSGRPDQAGIRAVAVSGARSEDF</sequence>
<keyword evidence="1" id="KW-0456">Lyase</keyword>
<evidence type="ECO:0000256" key="1">
    <source>
        <dbReference type="ARBA" id="ARBA00023239"/>
    </source>
</evidence>
<proteinExistence type="inferred from homology"/>
<dbReference type="PRINTS" id="PR00149">
    <property type="entry name" value="FUMRATELYASE"/>
</dbReference>
<dbReference type="SMART" id="SM00998">
    <property type="entry name" value="ADSL_C"/>
    <property type="match status" value="1"/>
</dbReference>
<dbReference type="PANTHER" id="PTHR43172:SF2">
    <property type="entry name" value="ADENYLOSUCCINATE LYASE C-TERMINAL DOMAIN-CONTAINING PROTEIN"/>
    <property type="match status" value="1"/>
</dbReference>
<dbReference type="EMBL" id="BAAAZO010000005">
    <property type="protein sequence ID" value="GAA3614155.1"/>
    <property type="molecule type" value="Genomic_DNA"/>
</dbReference>
<gene>
    <name evidence="4" type="ORF">GCM10022223_32990</name>
</gene>
<dbReference type="InterPro" id="IPR019468">
    <property type="entry name" value="AdenyloSucc_lyase_C"/>
</dbReference>
<feature type="domain" description="Adenylosuccinate lyase C-terminal" evidence="3">
    <location>
        <begin position="209"/>
        <end position="289"/>
    </location>
</feature>
<comment type="similarity">
    <text evidence="2">Belongs to the class-II fumarase/aspartase family.</text>
</comment>
<dbReference type="SUPFAM" id="SSF48557">
    <property type="entry name" value="L-aspartase-like"/>
    <property type="match status" value="1"/>
</dbReference>
<dbReference type="InterPro" id="IPR022761">
    <property type="entry name" value="Fumarate_lyase_N"/>
</dbReference>
<reference evidence="5" key="1">
    <citation type="journal article" date="2019" name="Int. J. Syst. Evol. Microbiol.">
        <title>The Global Catalogue of Microorganisms (GCM) 10K type strain sequencing project: providing services to taxonomists for standard genome sequencing and annotation.</title>
        <authorList>
            <consortium name="The Broad Institute Genomics Platform"/>
            <consortium name="The Broad Institute Genome Sequencing Center for Infectious Disease"/>
            <person name="Wu L."/>
            <person name="Ma J."/>
        </authorList>
    </citation>
    <scope>NUCLEOTIDE SEQUENCE [LARGE SCALE GENOMIC DNA]</scope>
    <source>
        <strain evidence="5">JCM 16902</strain>
    </source>
</reference>
<evidence type="ECO:0000313" key="5">
    <source>
        <dbReference type="Proteomes" id="UP001501074"/>
    </source>
</evidence>
<keyword evidence="5" id="KW-1185">Reference proteome</keyword>
<dbReference type="InterPro" id="IPR000362">
    <property type="entry name" value="Fumarate_lyase_fam"/>
</dbReference>
<evidence type="ECO:0000313" key="4">
    <source>
        <dbReference type="EMBL" id="GAA3614155.1"/>
    </source>
</evidence>
<dbReference type="Proteomes" id="UP001501074">
    <property type="component" value="Unassembled WGS sequence"/>
</dbReference>
<dbReference type="Gene3D" id="1.10.40.30">
    <property type="entry name" value="Fumarase/aspartase (C-terminal domain)"/>
    <property type="match status" value="1"/>
</dbReference>
<evidence type="ECO:0000256" key="2">
    <source>
        <dbReference type="ARBA" id="ARBA00034772"/>
    </source>
</evidence>
<comment type="caution">
    <text evidence="4">The sequence shown here is derived from an EMBL/GenBank/DDBJ whole genome shotgun (WGS) entry which is preliminary data.</text>
</comment>
<dbReference type="Gene3D" id="1.20.200.10">
    <property type="entry name" value="Fumarase/aspartase (Central domain)"/>
    <property type="match status" value="1"/>
</dbReference>
<dbReference type="Pfam" id="PF00206">
    <property type="entry name" value="Lyase_1"/>
    <property type="match status" value="1"/>
</dbReference>
<evidence type="ECO:0000259" key="3">
    <source>
        <dbReference type="SMART" id="SM00998"/>
    </source>
</evidence>
<protein>
    <recommendedName>
        <fullName evidence="3">Adenylosuccinate lyase C-terminal domain-containing protein</fullName>
    </recommendedName>
</protein>
<dbReference type="Pfam" id="PF10397">
    <property type="entry name" value="ADSL_C"/>
    <property type="match status" value="1"/>
</dbReference>